<accession>A0AAN6UTR5</accession>
<comment type="caution">
    <text evidence="1">The sequence shown here is derived from an EMBL/GenBank/DDBJ whole genome shotgun (WGS) entry which is preliminary data.</text>
</comment>
<protein>
    <submittedName>
        <fullName evidence="1">Uncharacterized protein</fullName>
    </submittedName>
</protein>
<sequence length="186" mass="20664">MRATARPDSLQVCRHDTGRDLFYTFSRQACRKQSSATNWWKWLAPSLSARSWLLQNGRLSFCKRSGLCRQASPRSQCAVTGACRPIHNAKTREVTALISFPPGTPTRCLPQSQLLQAWRGLKVSPQPPSQVNLGCIHQPSFAVHSSRRGGCNYTKCLEPLGVEHLVDNSQYLALCGDSWNGSHQLG</sequence>
<gene>
    <name evidence="1" type="ORF">BT67DRAFT_21737</name>
</gene>
<dbReference type="AlphaFoldDB" id="A0AAN6UTR5"/>
<proteinExistence type="predicted"/>
<dbReference type="EMBL" id="MU853401">
    <property type="protein sequence ID" value="KAK4138775.1"/>
    <property type="molecule type" value="Genomic_DNA"/>
</dbReference>
<organism evidence="1 2">
    <name type="scientific">Trichocladium antarcticum</name>
    <dbReference type="NCBI Taxonomy" id="1450529"/>
    <lineage>
        <taxon>Eukaryota</taxon>
        <taxon>Fungi</taxon>
        <taxon>Dikarya</taxon>
        <taxon>Ascomycota</taxon>
        <taxon>Pezizomycotina</taxon>
        <taxon>Sordariomycetes</taxon>
        <taxon>Sordariomycetidae</taxon>
        <taxon>Sordariales</taxon>
        <taxon>Chaetomiaceae</taxon>
        <taxon>Trichocladium</taxon>
    </lineage>
</organism>
<reference evidence="1" key="1">
    <citation type="journal article" date="2023" name="Mol. Phylogenet. Evol.">
        <title>Genome-scale phylogeny and comparative genomics of the fungal order Sordariales.</title>
        <authorList>
            <person name="Hensen N."/>
            <person name="Bonometti L."/>
            <person name="Westerberg I."/>
            <person name="Brannstrom I.O."/>
            <person name="Guillou S."/>
            <person name="Cros-Aarteil S."/>
            <person name="Calhoun S."/>
            <person name="Haridas S."/>
            <person name="Kuo A."/>
            <person name="Mondo S."/>
            <person name="Pangilinan J."/>
            <person name="Riley R."/>
            <person name="LaButti K."/>
            <person name="Andreopoulos B."/>
            <person name="Lipzen A."/>
            <person name="Chen C."/>
            <person name="Yan M."/>
            <person name="Daum C."/>
            <person name="Ng V."/>
            <person name="Clum A."/>
            <person name="Steindorff A."/>
            <person name="Ohm R.A."/>
            <person name="Martin F."/>
            <person name="Silar P."/>
            <person name="Natvig D.O."/>
            <person name="Lalanne C."/>
            <person name="Gautier V."/>
            <person name="Ament-Velasquez S.L."/>
            <person name="Kruys A."/>
            <person name="Hutchinson M.I."/>
            <person name="Powell A.J."/>
            <person name="Barry K."/>
            <person name="Miller A.N."/>
            <person name="Grigoriev I.V."/>
            <person name="Debuchy R."/>
            <person name="Gladieux P."/>
            <person name="Hiltunen Thoren M."/>
            <person name="Johannesson H."/>
        </authorList>
    </citation>
    <scope>NUCLEOTIDE SEQUENCE</scope>
    <source>
        <strain evidence="1">CBS 123565</strain>
    </source>
</reference>
<evidence type="ECO:0000313" key="1">
    <source>
        <dbReference type="EMBL" id="KAK4138775.1"/>
    </source>
</evidence>
<evidence type="ECO:0000313" key="2">
    <source>
        <dbReference type="Proteomes" id="UP001304895"/>
    </source>
</evidence>
<keyword evidence="2" id="KW-1185">Reference proteome</keyword>
<reference evidence="1" key="2">
    <citation type="submission" date="2023-05" db="EMBL/GenBank/DDBJ databases">
        <authorList>
            <consortium name="Lawrence Berkeley National Laboratory"/>
            <person name="Steindorff A."/>
            <person name="Hensen N."/>
            <person name="Bonometti L."/>
            <person name="Westerberg I."/>
            <person name="Brannstrom I.O."/>
            <person name="Guillou S."/>
            <person name="Cros-Aarteil S."/>
            <person name="Calhoun S."/>
            <person name="Haridas S."/>
            <person name="Kuo A."/>
            <person name="Mondo S."/>
            <person name="Pangilinan J."/>
            <person name="Riley R."/>
            <person name="Labutti K."/>
            <person name="Andreopoulos B."/>
            <person name="Lipzen A."/>
            <person name="Chen C."/>
            <person name="Yanf M."/>
            <person name="Daum C."/>
            <person name="Ng V."/>
            <person name="Clum A."/>
            <person name="Ohm R."/>
            <person name="Martin F."/>
            <person name="Silar P."/>
            <person name="Natvig D."/>
            <person name="Lalanne C."/>
            <person name="Gautier V."/>
            <person name="Ament-Velasquez S.L."/>
            <person name="Kruys A."/>
            <person name="Hutchinson M.I."/>
            <person name="Powell A.J."/>
            <person name="Barry K."/>
            <person name="Miller A.N."/>
            <person name="Grigoriev I.V."/>
            <person name="Debuchy R."/>
            <person name="Gladieux P."/>
            <person name="Thoren M.H."/>
            <person name="Johannesson H."/>
        </authorList>
    </citation>
    <scope>NUCLEOTIDE SEQUENCE</scope>
    <source>
        <strain evidence="1">CBS 123565</strain>
    </source>
</reference>
<name>A0AAN6UTR5_9PEZI</name>
<dbReference type="Proteomes" id="UP001304895">
    <property type="component" value="Unassembled WGS sequence"/>
</dbReference>